<protein>
    <recommendedName>
        <fullName evidence="10">Phosphate transport system permease protein</fullName>
    </recommendedName>
</protein>
<dbReference type="Pfam" id="PF00528">
    <property type="entry name" value="BPD_transp_1"/>
    <property type="match status" value="1"/>
</dbReference>
<evidence type="ECO:0000313" key="13">
    <source>
        <dbReference type="Proteomes" id="UP000729701"/>
    </source>
</evidence>
<sequence length="324" mass="35020">MANPSEQFPNPVGIDLDITAKKGEKFSVEDGFTWLVRGFAFLTVAILFWMTWVVFTKAQPAIAKFGLGFFTSTTWDVPNEIFGALPYIYGTLFSSILSLLIAVPIGLAVALVTSEDIFPQKVRTPVAFIVELIAAIPSVVIGLWGFFVLSPFLRPAQQWLYDNFKVIPLFSTPPSDTNMLMAGIILGIMILPTMAAISRDVLLLVPKELRTGSMALGSTRWETIFRVILPSGLSGIVGAAMLALGRALGETMAVTLIIGNNPLISASLFDPGYTIPAVLAVEFAEATDFHISALMYLALILFALTLVVNIGAVLFVQSLGAKNR</sequence>
<dbReference type="NCBIfam" id="TIGR02138">
    <property type="entry name" value="phosphate_pstC"/>
    <property type="match status" value="1"/>
</dbReference>
<dbReference type="InterPro" id="IPR000515">
    <property type="entry name" value="MetI-like"/>
</dbReference>
<feature type="domain" description="ABC transmembrane type-1" evidence="11">
    <location>
        <begin position="88"/>
        <end position="312"/>
    </location>
</feature>
<dbReference type="GO" id="GO:0005886">
    <property type="term" value="C:plasma membrane"/>
    <property type="evidence" value="ECO:0007669"/>
    <property type="project" value="UniProtKB-SubCell"/>
</dbReference>
<accession>A0A951QWU3</accession>
<comment type="caution">
    <text evidence="12">The sequence shown here is derived from an EMBL/GenBank/DDBJ whole genome shotgun (WGS) entry which is preliminary data.</text>
</comment>
<evidence type="ECO:0000256" key="10">
    <source>
        <dbReference type="RuleBase" id="RU363054"/>
    </source>
</evidence>
<evidence type="ECO:0000256" key="4">
    <source>
        <dbReference type="ARBA" id="ARBA00022475"/>
    </source>
</evidence>
<evidence type="ECO:0000259" key="11">
    <source>
        <dbReference type="PROSITE" id="PS50928"/>
    </source>
</evidence>
<comment type="function">
    <text evidence="10">Part of the binding-protein-dependent transport system for phosphate; probably responsible for the translocation of the substrate across the membrane.</text>
</comment>
<dbReference type="InterPro" id="IPR051124">
    <property type="entry name" value="Phosphate_Transport_Permease"/>
</dbReference>
<evidence type="ECO:0000256" key="2">
    <source>
        <dbReference type="ARBA" id="ARBA00007069"/>
    </source>
</evidence>
<keyword evidence="8 9" id="KW-0472">Membrane</keyword>
<keyword evidence="5 10" id="KW-0592">Phosphate transport</keyword>
<reference evidence="12" key="2">
    <citation type="journal article" date="2022" name="Microbiol. Resour. Announc.">
        <title>Metagenome Sequencing to Explore Phylogenomics of Terrestrial Cyanobacteria.</title>
        <authorList>
            <person name="Ward R.D."/>
            <person name="Stajich J.E."/>
            <person name="Johansen J.R."/>
            <person name="Huntemann M."/>
            <person name="Clum A."/>
            <person name="Foster B."/>
            <person name="Foster B."/>
            <person name="Roux S."/>
            <person name="Palaniappan K."/>
            <person name="Varghese N."/>
            <person name="Mukherjee S."/>
            <person name="Reddy T.B.K."/>
            <person name="Daum C."/>
            <person name="Copeland A."/>
            <person name="Chen I.A."/>
            <person name="Ivanova N.N."/>
            <person name="Kyrpides N.C."/>
            <person name="Shapiro N."/>
            <person name="Eloe-Fadrosh E.A."/>
            <person name="Pietrasiak N."/>
        </authorList>
    </citation>
    <scope>NUCLEOTIDE SEQUENCE</scope>
    <source>
        <strain evidence="12">GSE-NOS-MK-12-04C</strain>
    </source>
</reference>
<evidence type="ECO:0000256" key="9">
    <source>
        <dbReference type="RuleBase" id="RU363032"/>
    </source>
</evidence>
<evidence type="ECO:0000256" key="7">
    <source>
        <dbReference type="ARBA" id="ARBA00022989"/>
    </source>
</evidence>
<comment type="similarity">
    <text evidence="2 10">Belongs to the binding-protein-dependent transport system permease family. CysTW subfamily.</text>
</comment>
<dbReference type="PANTHER" id="PTHR30425:SF1">
    <property type="entry name" value="PHOSPHATE TRANSPORT SYSTEM PERMEASE PROTEIN PSTC"/>
    <property type="match status" value="1"/>
</dbReference>
<feature type="transmembrane region" description="Helical" evidence="9">
    <location>
        <begin position="179"/>
        <end position="202"/>
    </location>
</feature>
<dbReference type="AlphaFoldDB" id="A0A951QWU3"/>
<keyword evidence="6 9" id="KW-0812">Transmembrane</keyword>
<feature type="transmembrane region" description="Helical" evidence="9">
    <location>
        <begin position="223"/>
        <end position="244"/>
    </location>
</feature>
<feature type="transmembrane region" description="Helical" evidence="9">
    <location>
        <begin position="125"/>
        <end position="147"/>
    </location>
</feature>
<name>A0A951QWU3_9CYAN</name>
<keyword evidence="3 9" id="KW-0813">Transport</keyword>
<dbReference type="EMBL" id="JAHHGZ010000052">
    <property type="protein sequence ID" value="MBW4671740.1"/>
    <property type="molecule type" value="Genomic_DNA"/>
</dbReference>
<dbReference type="InterPro" id="IPR035906">
    <property type="entry name" value="MetI-like_sf"/>
</dbReference>
<keyword evidence="7 9" id="KW-1133">Transmembrane helix</keyword>
<dbReference type="GO" id="GO:0006817">
    <property type="term" value="P:phosphate ion transport"/>
    <property type="evidence" value="ECO:0007669"/>
    <property type="project" value="UniProtKB-KW"/>
</dbReference>
<dbReference type="PANTHER" id="PTHR30425">
    <property type="entry name" value="PHOSPHATE TRANSPORT SYSTEM PERMEASE PROTEIN PST"/>
    <property type="match status" value="1"/>
</dbReference>
<dbReference type="Gene3D" id="1.10.3720.10">
    <property type="entry name" value="MetI-like"/>
    <property type="match status" value="1"/>
</dbReference>
<evidence type="ECO:0000256" key="1">
    <source>
        <dbReference type="ARBA" id="ARBA00004651"/>
    </source>
</evidence>
<evidence type="ECO:0000256" key="5">
    <source>
        <dbReference type="ARBA" id="ARBA00022592"/>
    </source>
</evidence>
<dbReference type="CDD" id="cd06261">
    <property type="entry name" value="TM_PBP2"/>
    <property type="match status" value="1"/>
</dbReference>
<keyword evidence="4 10" id="KW-1003">Cell membrane</keyword>
<organism evidence="12 13">
    <name type="scientific">Cyanomargarita calcarea GSE-NOS-MK-12-04C</name>
    <dbReference type="NCBI Taxonomy" id="2839659"/>
    <lineage>
        <taxon>Bacteria</taxon>
        <taxon>Bacillati</taxon>
        <taxon>Cyanobacteriota</taxon>
        <taxon>Cyanophyceae</taxon>
        <taxon>Nostocales</taxon>
        <taxon>Cyanomargaritaceae</taxon>
        <taxon>Cyanomargarita</taxon>
    </lineage>
</organism>
<dbReference type="SUPFAM" id="SSF161098">
    <property type="entry name" value="MetI-like"/>
    <property type="match status" value="1"/>
</dbReference>
<dbReference type="Proteomes" id="UP000729701">
    <property type="component" value="Unassembled WGS sequence"/>
</dbReference>
<feature type="transmembrane region" description="Helical" evidence="9">
    <location>
        <begin position="34"/>
        <end position="55"/>
    </location>
</feature>
<feature type="transmembrane region" description="Helical" evidence="9">
    <location>
        <begin position="293"/>
        <end position="316"/>
    </location>
</feature>
<dbReference type="InterPro" id="IPR011864">
    <property type="entry name" value="Phosphate_PstC"/>
</dbReference>
<feature type="transmembrane region" description="Helical" evidence="9">
    <location>
        <begin position="87"/>
        <end position="113"/>
    </location>
</feature>
<evidence type="ECO:0000256" key="6">
    <source>
        <dbReference type="ARBA" id="ARBA00022692"/>
    </source>
</evidence>
<dbReference type="PROSITE" id="PS50928">
    <property type="entry name" value="ABC_TM1"/>
    <property type="match status" value="1"/>
</dbReference>
<dbReference type="GO" id="GO:0005315">
    <property type="term" value="F:phosphate transmembrane transporter activity"/>
    <property type="evidence" value="ECO:0007669"/>
    <property type="project" value="InterPro"/>
</dbReference>
<evidence type="ECO:0000256" key="3">
    <source>
        <dbReference type="ARBA" id="ARBA00022448"/>
    </source>
</evidence>
<gene>
    <name evidence="12" type="primary">pstC</name>
    <name evidence="12" type="ORF">KME60_31035</name>
</gene>
<evidence type="ECO:0000256" key="8">
    <source>
        <dbReference type="ARBA" id="ARBA00023136"/>
    </source>
</evidence>
<proteinExistence type="inferred from homology"/>
<reference evidence="12" key="1">
    <citation type="submission" date="2021-05" db="EMBL/GenBank/DDBJ databases">
        <authorList>
            <person name="Pietrasiak N."/>
            <person name="Ward R."/>
            <person name="Stajich J.E."/>
            <person name="Kurbessoian T."/>
        </authorList>
    </citation>
    <scope>NUCLEOTIDE SEQUENCE</scope>
    <source>
        <strain evidence="12">GSE-NOS-MK-12-04C</strain>
    </source>
</reference>
<evidence type="ECO:0000313" key="12">
    <source>
        <dbReference type="EMBL" id="MBW4671740.1"/>
    </source>
</evidence>
<comment type="subcellular location">
    <subcellularLocation>
        <location evidence="1 9">Cell membrane</location>
        <topology evidence="1 9">Multi-pass membrane protein</topology>
    </subcellularLocation>
</comment>